<evidence type="ECO:0000256" key="2">
    <source>
        <dbReference type="ARBA" id="ARBA00005695"/>
    </source>
</evidence>
<sequence>MRRAGAAPAEPDMSAPLSSRGGLTRRLLTGLLLLPGAVLAQGRPTTVATAPNVGGFGAPQTVTSFSPVYNDDSNTDMQAYSILYTPLIWPSPVITVDWKLGLAESVHYNRQRTVVTVKLKPRRWTDGTPVTAADVVYTWKLIEQQGRSYGLYGVGGMPYVIRQAQAISADTVRFTLKHPVSEHWFTLNALSQLYPLPAKAWGQHSNTYFRNHETDMQLMRVSDGPYRLDRFVPGRYARFSVNPYYPGKLPVRHFELRFFTDWTTQFSALKTGELQIGEIPTPLYSARRLVAHLPSYANAPGKAGFYPYEFRMIRLNFRNPKIAFMRDETVRQALQMTIPQQAIIDVVFHGLGAASFTAVPPVPDTYLSPSMKALDEHPNREYDPAKAARLLDQDGWKVHDGVRAKDGKRLEFTLLYLTGSRAQTEEADMLKASWQKLGVMVHLKRMPQATLLATVRSGKSEAAMLLWAYAPNMYPSGDGLFNASGVLASGFHDAALDTAINASIQPHGREALWHYEALLAKQLPVLFLPVPGYQVRHDACLSGMRDYLNPAAYIAPQALRWKTSGSCMQHS</sequence>
<dbReference type="AlphaFoldDB" id="A0A1D8K9N2"/>
<dbReference type="PANTHER" id="PTHR30290:SF10">
    <property type="entry name" value="PERIPLASMIC OLIGOPEPTIDE-BINDING PROTEIN-RELATED"/>
    <property type="match status" value="1"/>
</dbReference>
<dbReference type="PIRSF" id="PIRSF002741">
    <property type="entry name" value="MppA"/>
    <property type="match status" value="1"/>
</dbReference>
<dbReference type="GO" id="GO:0030288">
    <property type="term" value="C:outer membrane-bounded periplasmic space"/>
    <property type="evidence" value="ECO:0007669"/>
    <property type="project" value="UniProtKB-ARBA"/>
</dbReference>
<reference evidence="7 8" key="1">
    <citation type="submission" date="2016-09" db="EMBL/GenBank/DDBJ databases">
        <title>Acidihalobacter prosperus V6 (DSM14174).</title>
        <authorList>
            <person name="Khaleque H.N."/>
            <person name="Ramsay J.P."/>
            <person name="Murphy R.J.T."/>
            <person name="Kaksonen A.H."/>
            <person name="Boxall N.J."/>
            <person name="Watkin E.L.J."/>
        </authorList>
    </citation>
    <scope>NUCLEOTIDE SEQUENCE [LARGE SCALE GENOMIC DNA]</scope>
    <source>
        <strain evidence="7 8">V6</strain>
    </source>
</reference>
<dbReference type="GO" id="GO:0015833">
    <property type="term" value="P:peptide transport"/>
    <property type="evidence" value="ECO:0007669"/>
    <property type="project" value="TreeGrafter"/>
</dbReference>
<name>A0A1D8K9N2_9GAMM</name>
<gene>
    <name evidence="7" type="ORF">BJI67_11870</name>
</gene>
<dbReference type="KEGG" id="aaeo:BJI67_11870"/>
<feature type="domain" description="Solute-binding protein family 5" evidence="6">
    <location>
        <begin position="100"/>
        <end position="471"/>
    </location>
</feature>
<evidence type="ECO:0000313" key="7">
    <source>
        <dbReference type="EMBL" id="AOV17662.1"/>
    </source>
</evidence>
<dbReference type="PANTHER" id="PTHR30290">
    <property type="entry name" value="PERIPLASMIC BINDING COMPONENT OF ABC TRANSPORTER"/>
    <property type="match status" value="1"/>
</dbReference>
<organism evidence="7 8">
    <name type="scientific">Acidihalobacter aeolianus</name>
    <dbReference type="NCBI Taxonomy" id="2792603"/>
    <lineage>
        <taxon>Bacteria</taxon>
        <taxon>Pseudomonadati</taxon>
        <taxon>Pseudomonadota</taxon>
        <taxon>Gammaproteobacteria</taxon>
        <taxon>Chromatiales</taxon>
        <taxon>Ectothiorhodospiraceae</taxon>
        <taxon>Acidihalobacter</taxon>
    </lineage>
</organism>
<evidence type="ECO:0000256" key="3">
    <source>
        <dbReference type="ARBA" id="ARBA00022448"/>
    </source>
</evidence>
<dbReference type="Gene3D" id="3.10.105.10">
    <property type="entry name" value="Dipeptide-binding Protein, Domain 3"/>
    <property type="match status" value="1"/>
</dbReference>
<evidence type="ECO:0000256" key="5">
    <source>
        <dbReference type="SAM" id="MobiDB-lite"/>
    </source>
</evidence>
<dbReference type="InterPro" id="IPR039424">
    <property type="entry name" value="SBP_5"/>
</dbReference>
<comment type="similarity">
    <text evidence="2">Belongs to the bacterial solute-binding protein 5 family.</text>
</comment>
<dbReference type="Proteomes" id="UP000095342">
    <property type="component" value="Chromosome"/>
</dbReference>
<dbReference type="Gene3D" id="3.40.190.10">
    <property type="entry name" value="Periplasmic binding protein-like II"/>
    <property type="match status" value="1"/>
</dbReference>
<dbReference type="InterPro" id="IPR030678">
    <property type="entry name" value="Peptide/Ni-bd"/>
</dbReference>
<dbReference type="Pfam" id="PF00496">
    <property type="entry name" value="SBP_bac_5"/>
    <property type="match status" value="1"/>
</dbReference>
<dbReference type="InterPro" id="IPR000914">
    <property type="entry name" value="SBP_5_dom"/>
</dbReference>
<dbReference type="EMBL" id="CP017448">
    <property type="protein sequence ID" value="AOV17662.1"/>
    <property type="molecule type" value="Genomic_DNA"/>
</dbReference>
<dbReference type="SUPFAM" id="SSF53850">
    <property type="entry name" value="Periplasmic binding protein-like II"/>
    <property type="match status" value="1"/>
</dbReference>
<accession>A0A1D8K9N2</accession>
<keyword evidence="8" id="KW-1185">Reference proteome</keyword>
<proteinExistence type="inferred from homology"/>
<dbReference type="CDD" id="cd08513">
    <property type="entry name" value="PBP2_thermophilic_Hb8_like"/>
    <property type="match status" value="1"/>
</dbReference>
<evidence type="ECO:0000256" key="1">
    <source>
        <dbReference type="ARBA" id="ARBA00004196"/>
    </source>
</evidence>
<dbReference type="GO" id="GO:1904680">
    <property type="term" value="F:peptide transmembrane transporter activity"/>
    <property type="evidence" value="ECO:0007669"/>
    <property type="project" value="TreeGrafter"/>
</dbReference>
<evidence type="ECO:0000256" key="4">
    <source>
        <dbReference type="ARBA" id="ARBA00022729"/>
    </source>
</evidence>
<dbReference type="GO" id="GO:0043190">
    <property type="term" value="C:ATP-binding cassette (ABC) transporter complex"/>
    <property type="evidence" value="ECO:0007669"/>
    <property type="project" value="InterPro"/>
</dbReference>
<evidence type="ECO:0000313" key="8">
    <source>
        <dbReference type="Proteomes" id="UP000095342"/>
    </source>
</evidence>
<feature type="region of interest" description="Disordered" evidence="5">
    <location>
        <begin position="1"/>
        <end position="20"/>
    </location>
</feature>
<comment type="subcellular location">
    <subcellularLocation>
        <location evidence="1">Cell envelope</location>
    </subcellularLocation>
</comment>
<keyword evidence="3" id="KW-0813">Transport</keyword>
<evidence type="ECO:0000259" key="6">
    <source>
        <dbReference type="Pfam" id="PF00496"/>
    </source>
</evidence>
<keyword evidence="4" id="KW-0732">Signal</keyword>
<protein>
    <recommendedName>
        <fullName evidence="6">Solute-binding protein family 5 domain-containing protein</fullName>
    </recommendedName>
</protein>